<evidence type="ECO:0000313" key="2">
    <source>
        <dbReference type="Proteomes" id="UP000007800"/>
    </source>
</evidence>
<evidence type="ECO:0000313" key="1">
    <source>
        <dbReference type="EMBL" id="EER04441.1"/>
    </source>
</evidence>
<dbReference type="GeneID" id="9037196"/>
<keyword evidence="2" id="KW-1185">Reference proteome</keyword>
<organism evidence="2">
    <name type="scientific">Perkinsus marinus (strain ATCC 50983 / TXsc)</name>
    <dbReference type="NCBI Taxonomy" id="423536"/>
    <lineage>
        <taxon>Eukaryota</taxon>
        <taxon>Sar</taxon>
        <taxon>Alveolata</taxon>
        <taxon>Perkinsozoa</taxon>
        <taxon>Perkinsea</taxon>
        <taxon>Perkinsida</taxon>
        <taxon>Perkinsidae</taxon>
        <taxon>Perkinsus</taxon>
    </lineage>
</organism>
<feature type="non-terminal residue" evidence="1">
    <location>
        <position position="1"/>
    </location>
</feature>
<dbReference type="AlphaFoldDB" id="C5LFQ2"/>
<reference evidence="1 2" key="1">
    <citation type="submission" date="2008-07" db="EMBL/GenBank/DDBJ databases">
        <authorList>
            <person name="El-Sayed N."/>
            <person name="Caler E."/>
            <person name="Inman J."/>
            <person name="Amedeo P."/>
            <person name="Hass B."/>
            <person name="Wortman J."/>
        </authorList>
    </citation>
    <scope>NUCLEOTIDE SEQUENCE [LARGE SCALE GENOMIC DNA]</scope>
    <source>
        <strain evidence="2">ATCC 50983 / TXsc</strain>
    </source>
</reference>
<dbReference type="InParanoid" id="C5LFQ2"/>
<name>C5LFQ2_PERM5</name>
<dbReference type="Proteomes" id="UP000007800">
    <property type="component" value="Unassembled WGS sequence"/>
</dbReference>
<accession>C5LFQ2</accession>
<gene>
    <name evidence="1" type="ORF">Pmar_PMAR013516</name>
</gene>
<protein>
    <submittedName>
        <fullName evidence="1">Uncharacterized protein</fullName>
    </submittedName>
</protein>
<dbReference type="EMBL" id="GG681584">
    <property type="protein sequence ID" value="EER04441.1"/>
    <property type="molecule type" value="Genomic_DNA"/>
</dbReference>
<sequence>ERRLISFEEQQHRNRAMWKVVDCGQHAASSVHKCTIPLVQDYAVAEEPPTHTSKILKFGKGAHPESVTFSPSGQ</sequence>
<proteinExistence type="predicted"/>
<dbReference type="RefSeq" id="XP_002772625.1">
    <property type="nucleotide sequence ID" value="XM_002772579.1"/>
</dbReference>